<dbReference type="Proteomes" id="UP000006263">
    <property type="component" value="Unassembled WGS sequence"/>
</dbReference>
<dbReference type="EMBL" id="BAEP01000041">
    <property type="protein sequence ID" value="GAC24302.1"/>
    <property type="molecule type" value="Genomic_DNA"/>
</dbReference>
<dbReference type="AlphaFoldDB" id="K6Z1P2"/>
<name>K6Z1P2_9ALTE</name>
<organism evidence="1 2">
    <name type="scientific">Paraglaciecola mesophila KMM 241</name>
    <dbReference type="NCBI Taxonomy" id="1128912"/>
    <lineage>
        <taxon>Bacteria</taxon>
        <taxon>Pseudomonadati</taxon>
        <taxon>Pseudomonadota</taxon>
        <taxon>Gammaproteobacteria</taxon>
        <taxon>Alteromonadales</taxon>
        <taxon>Alteromonadaceae</taxon>
        <taxon>Paraglaciecola</taxon>
    </lineage>
</organism>
<proteinExistence type="predicted"/>
<gene>
    <name evidence="1" type="ORF">GMES_2006</name>
</gene>
<accession>K6Z1P2</accession>
<evidence type="ECO:0000313" key="1">
    <source>
        <dbReference type="EMBL" id="GAC24302.1"/>
    </source>
</evidence>
<protein>
    <submittedName>
        <fullName evidence="1">Uncharacterized protein</fullName>
    </submittedName>
</protein>
<sequence>MITGADTLTELFKPVENAHLLTLDISQKSAVSGINIRMLGHWYQGC</sequence>
<evidence type="ECO:0000313" key="2">
    <source>
        <dbReference type="Proteomes" id="UP000006263"/>
    </source>
</evidence>
<comment type="caution">
    <text evidence="1">The sequence shown here is derived from an EMBL/GenBank/DDBJ whole genome shotgun (WGS) entry which is preliminary data.</text>
</comment>
<reference evidence="1 2" key="1">
    <citation type="journal article" date="2017" name="Antonie Van Leeuwenhoek">
        <title>Rhizobium rhizosphaerae sp. nov., a novel species isolated from rice rhizosphere.</title>
        <authorList>
            <person name="Zhao J.J."/>
            <person name="Zhang J."/>
            <person name="Zhang R.J."/>
            <person name="Zhang C.W."/>
            <person name="Yin H.Q."/>
            <person name="Zhang X.X."/>
        </authorList>
    </citation>
    <scope>NUCLEOTIDE SEQUENCE [LARGE SCALE GENOMIC DNA]</scope>
    <source>
        <strain evidence="1 2">KMM 241</strain>
    </source>
</reference>